<comment type="caution">
    <text evidence="1">The sequence shown here is derived from an EMBL/GenBank/DDBJ whole genome shotgun (WGS) entry which is preliminary data.</text>
</comment>
<dbReference type="Proteomes" id="UP001283361">
    <property type="component" value="Unassembled WGS sequence"/>
</dbReference>
<reference evidence="1" key="1">
    <citation type="journal article" date="2023" name="G3 (Bethesda)">
        <title>A reference genome for the long-term kleptoplast-retaining sea slug Elysia crispata morphotype clarki.</title>
        <authorList>
            <person name="Eastman K.E."/>
            <person name="Pendleton A.L."/>
            <person name="Shaikh M.A."/>
            <person name="Suttiyut T."/>
            <person name="Ogas R."/>
            <person name="Tomko P."/>
            <person name="Gavelis G."/>
            <person name="Widhalm J.R."/>
            <person name="Wisecaver J.H."/>
        </authorList>
    </citation>
    <scope>NUCLEOTIDE SEQUENCE</scope>
    <source>
        <strain evidence="1">ECLA1</strain>
    </source>
</reference>
<evidence type="ECO:0000313" key="1">
    <source>
        <dbReference type="EMBL" id="KAK3729543.1"/>
    </source>
</evidence>
<organism evidence="1 2">
    <name type="scientific">Elysia crispata</name>
    <name type="common">lettuce slug</name>
    <dbReference type="NCBI Taxonomy" id="231223"/>
    <lineage>
        <taxon>Eukaryota</taxon>
        <taxon>Metazoa</taxon>
        <taxon>Spiralia</taxon>
        <taxon>Lophotrochozoa</taxon>
        <taxon>Mollusca</taxon>
        <taxon>Gastropoda</taxon>
        <taxon>Heterobranchia</taxon>
        <taxon>Euthyneura</taxon>
        <taxon>Panpulmonata</taxon>
        <taxon>Sacoglossa</taxon>
        <taxon>Placobranchoidea</taxon>
        <taxon>Plakobranchidae</taxon>
        <taxon>Elysia</taxon>
    </lineage>
</organism>
<protein>
    <submittedName>
        <fullName evidence="1">Uncharacterized protein</fullName>
    </submittedName>
</protein>
<gene>
    <name evidence="1" type="ORF">RRG08_044058</name>
</gene>
<dbReference type="EMBL" id="JAWDGP010007140">
    <property type="protein sequence ID" value="KAK3729543.1"/>
    <property type="molecule type" value="Genomic_DNA"/>
</dbReference>
<accession>A0AAE0Y1Z7</accession>
<evidence type="ECO:0000313" key="2">
    <source>
        <dbReference type="Proteomes" id="UP001283361"/>
    </source>
</evidence>
<dbReference type="AlphaFoldDB" id="A0AAE0Y1Z7"/>
<keyword evidence="2" id="KW-1185">Reference proteome</keyword>
<proteinExistence type="predicted"/>
<sequence>MWTGLFHTAPGRVALSHWLRPGKDHPSPNGTEREAMQLGTENLALLRVTWMNTDTYSPHQQHSDHYALVFIRSDIPLPPIVYLPSPNPPILTPLSWRLSD</sequence>
<name>A0AAE0Y1Z7_9GAST</name>